<dbReference type="EMBL" id="CP000656">
    <property type="protein sequence ID" value="ABP45397.1"/>
    <property type="molecule type" value="Genomic_DNA"/>
</dbReference>
<organism evidence="1">
    <name type="scientific">Mycolicibacterium gilvum (strain PYR-GCK)</name>
    <name type="common">Mycobacterium gilvum (strain PYR-GCK)</name>
    <dbReference type="NCBI Taxonomy" id="350054"/>
    <lineage>
        <taxon>Bacteria</taxon>
        <taxon>Bacillati</taxon>
        <taxon>Actinomycetota</taxon>
        <taxon>Actinomycetes</taxon>
        <taxon>Mycobacteriales</taxon>
        <taxon>Mycobacteriaceae</taxon>
        <taxon>Mycolicibacterium</taxon>
    </lineage>
</organism>
<reference evidence="1" key="1">
    <citation type="submission" date="2007-04" db="EMBL/GenBank/DDBJ databases">
        <authorList>
            <consortium name="US DOE Joint Genome Institute"/>
            <person name="Copeland A."/>
            <person name="Lucas S."/>
            <person name="Lapidus A."/>
            <person name="Barry K."/>
            <person name="Detter J.C."/>
            <person name="Glavina del Rio T."/>
            <person name="Hammon N."/>
            <person name="Israni S."/>
            <person name="Dalin E."/>
            <person name="Tice H."/>
            <person name="Pitluck S."/>
            <person name="Chain P."/>
            <person name="Malfatti S."/>
            <person name="Shin M."/>
            <person name="Vergez L."/>
            <person name="Schmutz J."/>
            <person name="Larimer F."/>
            <person name="Land M."/>
            <person name="Hauser L."/>
            <person name="Kyrpides N."/>
            <person name="Mikhailova N."/>
            <person name="Miller C."/>
            <person name="Richardson P."/>
        </authorList>
    </citation>
    <scope>NUCLEOTIDE SEQUENCE</scope>
    <source>
        <strain evidence="1">PYR-GCK</strain>
    </source>
</reference>
<dbReference type="AlphaFoldDB" id="A4TBL5"/>
<dbReference type="STRING" id="350054.Mflv_2920"/>
<name>A4TBL5_MYCGI</name>
<proteinExistence type="predicted"/>
<evidence type="ECO:0000313" key="1">
    <source>
        <dbReference type="EMBL" id="ABP45397.1"/>
    </source>
</evidence>
<reference evidence="1" key="2">
    <citation type="journal article" date="2013" name="PLoS ONE">
        <title>A Gene Expression Study of the Activities of Aromatic Ring-Cleavage Dioxygenases in Mycobacterium gilvum PYR-GCK to Changes in Salinity and pH during Pyrene Degradation.</title>
        <authorList>
            <person name="Badejo A.C."/>
            <person name="Badejo A.O."/>
            <person name="Shin K.H."/>
            <person name="Chai Y.G."/>
        </authorList>
    </citation>
    <scope>NUCLEOTIDE SEQUENCE [LARGE SCALE GENOMIC DNA]</scope>
    <source>
        <strain evidence="1">PYR-GCK</strain>
    </source>
</reference>
<accession>A4TBL5</accession>
<gene>
    <name evidence="1" type="ordered locus">Mflv_2920</name>
</gene>
<protein>
    <submittedName>
        <fullName evidence="1">Uncharacterized protein</fullName>
    </submittedName>
</protein>
<dbReference type="KEGG" id="mgi:Mflv_2920"/>
<dbReference type="HOGENOM" id="CLU_2465714_0_0_11"/>
<sequence>MVVAGLHFGDRPVTAAPRLLGARPVDQSCAPQLQSAQVRVQPAHFGLTRGLAALRTEPRRPTTATTDKLDTAFHAVSDVHFHVLTCLS</sequence>